<proteinExistence type="predicted"/>
<dbReference type="SMART" id="SM00857">
    <property type="entry name" value="Resolvase"/>
    <property type="match status" value="1"/>
</dbReference>
<dbReference type="PANTHER" id="PTHR30461">
    <property type="entry name" value="DNA-INVERTASE FROM LAMBDOID PROPHAGE"/>
    <property type="match status" value="1"/>
</dbReference>
<dbReference type="Pfam" id="PF00239">
    <property type="entry name" value="Resolvase"/>
    <property type="match status" value="1"/>
</dbReference>
<feature type="domain" description="Recombinase" evidence="2">
    <location>
        <begin position="153"/>
        <end position="296"/>
    </location>
</feature>
<feature type="domain" description="Resolvase/invertase-type recombinase catalytic" evidence="1">
    <location>
        <begin position="1"/>
        <end position="146"/>
    </location>
</feature>
<reference evidence="3 4" key="1">
    <citation type="journal article" date="2021" name="ISME Commun">
        <title>Automated analysis of genomic sequences facilitates high-throughput and comprehensive description of bacteria.</title>
        <authorList>
            <person name="Hitch T.C.A."/>
        </authorList>
    </citation>
    <scope>NUCLEOTIDE SEQUENCE [LARGE SCALE GENOMIC DNA]</scope>
    <source>
        <strain evidence="3 4">Sanger_04</strain>
    </source>
</reference>
<dbReference type="PROSITE" id="PS51736">
    <property type="entry name" value="RECOMBINASES_3"/>
    <property type="match status" value="1"/>
</dbReference>
<dbReference type="PROSITE" id="PS51737">
    <property type="entry name" value="RECOMBINASE_DNA_BIND"/>
    <property type="match status" value="1"/>
</dbReference>
<dbReference type="InterPro" id="IPR050639">
    <property type="entry name" value="SSR_resolvase"/>
</dbReference>
<dbReference type="Gene3D" id="3.90.1750.20">
    <property type="entry name" value="Putative Large Serine Recombinase, Chain B, Domain 2"/>
    <property type="match status" value="1"/>
</dbReference>
<organism evidence="3 4">
    <name type="scientific">Laedolimicola ammoniilytica</name>
    <dbReference type="NCBI Taxonomy" id="2981771"/>
    <lineage>
        <taxon>Bacteria</taxon>
        <taxon>Bacillati</taxon>
        <taxon>Bacillota</taxon>
        <taxon>Clostridia</taxon>
        <taxon>Lachnospirales</taxon>
        <taxon>Lachnospiraceae</taxon>
        <taxon>Laedolimicola</taxon>
    </lineage>
</organism>
<comment type="caution">
    <text evidence="3">The sequence shown here is derived from an EMBL/GenBank/DDBJ whole genome shotgun (WGS) entry which is preliminary data.</text>
</comment>
<dbReference type="Proteomes" id="UP001652461">
    <property type="component" value="Unassembled WGS sequence"/>
</dbReference>
<sequence length="649" mass="74571">MIAGYVRLSRDDDKKNYVSIENQKLIITQYATDHGAVIDRWYEDDGVSGYIFDRPGFQQMMADLDRDVDTVYVKDFSRLGRHNAKVLLLLDEFQERGKHLIVIDDNYDSMDSSDDTVGIKTWFNERYVKDTSKKIKRAIGARQKEGTLVTQPPFGYCRDAKDKTVLNIVPKEAESVKLVYDLYLSGSGYRKIAAYLTEQGVPTPSMARRERELAEGRISKKRIATEWSDSMLKDLLDNDFYIGTFRLKKRSRNTVHGKDKRVPRDEQCIFENHHPAIIDRATFSLVQELKEKRNRTNYRGSHGQWLGSEIPNPFGSCLFCKDCGSRLTPIKRKNSSGERKYYICTTYNTKGRRYCEKAHLIEENDLMEDVLNYIRLCRNALCEVIAAYDLKDFEAEIQSVEEKRQSIRAEIGERKSQLKTLLAQKVRDLTMAAGNEELVSDTYESIQKDLLAQIHGLELRLKELDATTLETPDVKDKLRSALDVVDKIIAGGRLDRRDIELLIERIDVDADGLPEITLKYGLSGLISYNPADEMNRRENTMIAVVMKLIMEDERGYTSAKYLSEHLTSLGFKKTKQSILPYIRLMKELGILKDTDNPLKPYEIVKPKAEIGPLIRDFLPDIRPEITAAQLSEQYLHSIATDRWHATDGL</sequence>
<dbReference type="EMBL" id="JAOQKC010000020">
    <property type="protein sequence ID" value="MCU6697855.1"/>
    <property type="molecule type" value="Genomic_DNA"/>
</dbReference>
<evidence type="ECO:0000259" key="1">
    <source>
        <dbReference type="PROSITE" id="PS51736"/>
    </source>
</evidence>
<dbReference type="InterPro" id="IPR006119">
    <property type="entry name" value="Resolv_N"/>
</dbReference>
<gene>
    <name evidence="3" type="ORF">OCV63_13270</name>
</gene>
<keyword evidence="4" id="KW-1185">Reference proteome</keyword>
<dbReference type="RefSeq" id="WP_158364619.1">
    <property type="nucleotide sequence ID" value="NZ_JAOQKC010000020.1"/>
</dbReference>
<dbReference type="Pfam" id="PF07508">
    <property type="entry name" value="Recombinase"/>
    <property type="match status" value="1"/>
</dbReference>
<dbReference type="Pfam" id="PF13408">
    <property type="entry name" value="Zn_ribbon_recom"/>
    <property type="match status" value="1"/>
</dbReference>
<evidence type="ECO:0000259" key="2">
    <source>
        <dbReference type="PROSITE" id="PS51737"/>
    </source>
</evidence>
<accession>A0ABT2S0Q0</accession>
<dbReference type="InterPro" id="IPR011109">
    <property type="entry name" value="DNA_bind_recombinase_dom"/>
</dbReference>
<dbReference type="Gene3D" id="3.40.50.1390">
    <property type="entry name" value="Resolvase, N-terminal catalytic domain"/>
    <property type="match status" value="1"/>
</dbReference>
<dbReference type="InterPro" id="IPR036162">
    <property type="entry name" value="Resolvase-like_N_sf"/>
</dbReference>
<dbReference type="SUPFAM" id="SSF53041">
    <property type="entry name" value="Resolvase-like"/>
    <property type="match status" value="1"/>
</dbReference>
<protein>
    <submittedName>
        <fullName evidence="3">Recombinase family protein</fullName>
    </submittedName>
</protein>
<evidence type="ECO:0000313" key="3">
    <source>
        <dbReference type="EMBL" id="MCU6697855.1"/>
    </source>
</evidence>
<evidence type="ECO:0000313" key="4">
    <source>
        <dbReference type="Proteomes" id="UP001652461"/>
    </source>
</evidence>
<dbReference type="InterPro" id="IPR038109">
    <property type="entry name" value="DNA_bind_recomb_sf"/>
</dbReference>
<name>A0ABT2S0Q0_9FIRM</name>
<dbReference type="PANTHER" id="PTHR30461:SF23">
    <property type="entry name" value="DNA RECOMBINASE-RELATED"/>
    <property type="match status" value="1"/>
</dbReference>
<dbReference type="InterPro" id="IPR025827">
    <property type="entry name" value="Zn_ribbon_recom_dom"/>
</dbReference>